<sequence length="69" mass="7683">MIFTIHHLLHILSGENCLHSCFLSSGEARGSNIKSLIGGHANRRCAKYPVTPISPLCKYQLVPRCIHNQ</sequence>
<evidence type="ECO:0000313" key="1">
    <source>
        <dbReference type="EMBL" id="MBX60687.1"/>
    </source>
</evidence>
<dbReference type="EMBL" id="GGEC01080203">
    <property type="protein sequence ID" value="MBX60687.1"/>
    <property type="molecule type" value="Transcribed_RNA"/>
</dbReference>
<reference evidence="1" key="1">
    <citation type="submission" date="2018-02" db="EMBL/GenBank/DDBJ databases">
        <title>Rhizophora mucronata_Transcriptome.</title>
        <authorList>
            <person name="Meera S.P."/>
            <person name="Sreeshan A."/>
            <person name="Augustine A."/>
        </authorList>
    </citation>
    <scope>NUCLEOTIDE SEQUENCE</scope>
    <source>
        <tissue evidence="1">Leaf</tissue>
    </source>
</reference>
<protein>
    <submittedName>
        <fullName evidence="1">Uncharacterized protein</fullName>
    </submittedName>
</protein>
<proteinExistence type="predicted"/>
<organism evidence="1">
    <name type="scientific">Rhizophora mucronata</name>
    <name type="common">Asiatic mangrove</name>
    <dbReference type="NCBI Taxonomy" id="61149"/>
    <lineage>
        <taxon>Eukaryota</taxon>
        <taxon>Viridiplantae</taxon>
        <taxon>Streptophyta</taxon>
        <taxon>Embryophyta</taxon>
        <taxon>Tracheophyta</taxon>
        <taxon>Spermatophyta</taxon>
        <taxon>Magnoliopsida</taxon>
        <taxon>eudicotyledons</taxon>
        <taxon>Gunneridae</taxon>
        <taxon>Pentapetalae</taxon>
        <taxon>rosids</taxon>
        <taxon>fabids</taxon>
        <taxon>Malpighiales</taxon>
        <taxon>Rhizophoraceae</taxon>
        <taxon>Rhizophora</taxon>
    </lineage>
</organism>
<name>A0A2P2Q146_RHIMU</name>
<accession>A0A2P2Q146</accession>
<dbReference type="AlphaFoldDB" id="A0A2P2Q146"/>